<dbReference type="AlphaFoldDB" id="A0A182M8I6"/>
<keyword evidence="2" id="KW-1185">Reference proteome</keyword>
<dbReference type="STRING" id="139723.A0A182M8I6"/>
<dbReference type="EMBL" id="AXCM01014222">
    <property type="status" value="NOT_ANNOTATED_CDS"/>
    <property type="molecule type" value="Genomic_DNA"/>
</dbReference>
<protein>
    <recommendedName>
        <fullName evidence="3">Protein MIS12 homolog</fullName>
    </recommendedName>
</protein>
<dbReference type="Proteomes" id="UP000075883">
    <property type="component" value="Unassembled WGS sequence"/>
</dbReference>
<dbReference type="EnsemblMetazoa" id="ACUA012105-RA">
    <property type="protein sequence ID" value="ACUA012105-PA"/>
    <property type="gene ID" value="ACUA012105"/>
</dbReference>
<sequence length="206" mass="23491">MTFNPEKEEYELQHFNFSSEELVVQNIQMVQSLLNKSLTVFTEQLIQKQAIPEDPATRLRASCNKTAIAMYNDCMPAMNDLNALYRQTFSIPDNVLLPTDLLQARGYTEELLNTLEQEVQTAKDAIMQGAVFLASLEAELEMHRELEACYEAEAEFVELLESFQEREVDPDDVSDLVRRLETAGIIADSSSTQESIELDNFLLQKQ</sequence>
<evidence type="ECO:0000313" key="2">
    <source>
        <dbReference type="Proteomes" id="UP000075883"/>
    </source>
</evidence>
<reference evidence="2" key="1">
    <citation type="submission" date="2013-09" db="EMBL/GenBank/DDBJ databases">
        <title>The Genome Sequence of Anopheles culicifacies species A.</title>
        <authorList>
            <consortium name="The Broad Institute Genomics Platform"/>
            <person name="Neafsey D.E."/>
            <person name="Besansky N."/>
            <person name="Howell P."/>
            <person name="Walton C."/>
            <person name="Young S.K."/>
            <person name="Zeng Q."/>
            <person name="Gargeya S."/>
            <person name="Fitzgerald M."/>
            <person name="Haas B."/>
            <person name="Abouelleil A."/>
            <person name="Allen A.W."/>
            <person name="Alvarado L."/>
            <person name="Arachchi H.M."/>
            <person name="Berlin A.M."/>
            <person name="Chapman S.B."/>
            <person name="Gainer-Dewar J."/>
            <person name="Goldberg J."/>
            <person name="Griggs A."/>
            <person name="Gujja S."/>
            <person name="Hansen M."/>
            <person name="Howarth C."/>
            <person name="Imamovic A."/>
            <person name="Ireland A."/>
            <person name="Larimer J."/>
            <person name="McCowan C."/>
            <person name="Murphy C."/>
            <person name="Pearson M."/>
            <person name="Poon T.W."/>
            <person name="Priest M."/>
            <person name="Roberts A."/>
            <person name="Saif S."/>
            <person name="Shea T."/>
            <person name="Sisk P."/>
            <person name="Sykes S."/>
            <person name="Wortman J."/>
            <person name="Nusbaum C."/>
            <person name="Birren B."/>
        </authorList>
    </citation>
    <scope>NUCLEOTIDE SEQUENCE [LARGE SCALE GENOMIC DNA]</scope>
    <source>
        <strain evidence="2">A-37</strain>
    </source>
</reference>
<proteinExistence type="predicted"/>
<dbReference type="VEuPathDB" id="VectorBase:ACUA012105"/>
<reference evidence="1" key="2">
    <citation type="submission" date="2020-05" db="UniProtKB">
        <authorList>
            <consortium name="EnsemblMetazoa"/>
        </authorList>
    </citation>
    <scope>IDENTIFICATION</scope>
    <source>
        <strain evidence="1">A-37</strain>
    </source>
</reference>
<organism evidence="1 2">
    <name type="scientific">Anopheles culicifacies</name>
    <dbReference type="NCBI Taxonomy" id="139723"/>
    <lineage>
        <taxon>Eukaryota</taxon>
        <taxon>Metazoa</taxon>
        <taxon>Ecdysozoa</taxon>
        <taxon>Arthropoda</taxon>
        <taxon>Hexapoda</taxon>
        <taxon>Insecta</taxon>
        <taxon>Pterygota</taxon>
        <taxon>Neoptera</taxon>
        <taxon>Endopterygota</taxon>
        <taxon>Diptera</taxon>
        <taxon>Nematocera</taxon>
        <taxon>Culicoidea</taxon>
        <taxon>Culicidae</taxon>
        <taxon>Anophelinae</taxon>
        <taxon>Anopheles</taxon>
        <taxon>culicifacies species complex</taxon>
    </lineage>
</organism>
<evidence type="ECO:0008006" key="3">
    <source>
        <dbReference type="Google" id="ProtNLM"/>
    </source>
</evidence>
<accession>A0A182M8I6</accession>
<evidence type="ECO:0000313" key="1">
    <source>
        <dbReference type="EnsemblMetazoa" id="ACUA012105-PA"/>
    </source>
</evidence>
<name>A0A182M8I6_9DIPT</name>